<organism evidence="4 5">
    <name type="scientific">Octopus vulgaris</name>
    <name type="common">Common octopus</name>
    <dbReference type="NCBI Taxonomy" id="6645"/>
    <lineage>
        <taxon>Eukaryota</taxon>
        <taxon>Metazoa</taxon>
        <taxon>Spiralia</taxon>
        <taxon>Lophotrochozoa</taxon>
        <taxon>Mollusca</taxon>
        <taxon>Cephalopoda</taxon>
        <taxon>Coleoidea</taxon>
        <taxon>Octopodiformes</taxon>
        <taxon>Octopoda</taxon>
        <taxon>Incirrata</taxon>
        <taxon>Octopodidae</taxon>
        <taxon>Octopus</taxon>
    </lineage>
</organism>
<dbReference type="PANTHER" id="PTHR33395:SF22">
    <property type="entry name" value="REVERSE TRANSCRIPTASE DOMAIN-CONTAINING PROTEIN"/>
    <property type="match status" value="1"/>
</dbReference>
<keyword evidence="1" id="KW-0863">Zinc-finger</keyword>
<dbReference type="Proteomes" id="UP001162480">
    <property type="component" value="Chromosome 1"/>
</dbReference>
<dbReference type="Pfam" id="PF14529">
    <property type="entry name" value="Exo_endo_phos_2"/>
    <property type="match status" value="1"/>
</dbReference>
<reference evidence="4" key="1">
    <citation type="submission" date="2023-08" db="EMBL/GenBank/DDBJ databases">
        <authorList>
            <person name="Alioto T."/>
            <person name="Alioto T."/>
            <person name="Gomez Garrido J."/>
        </authorList>
    </citation>
    <scope>NUCLEOTIDE SEQUENCE</scope>
</reference>
<dbReference type="GO" id="GO:0008270">
    <property type="term" value="F:zinc ion binding"/>
    <property type="evidence" value="ECO:0007669"/>
    <property type="project" value="UniProtKB-KW"/>
</dbReference>
<dbReference type="GO" id="GO:0007508">
    <property type="term" value="P:larval heart development"/>
    <property type="evidence" value="ECO:0007669"/>
    <property type="project" value="TreeGrafter"/>
</dbReference>
<feature type="region of interest" description="Disordered" evidence="2">
    <location>
        <begin position="1"/>
        <end position="57"/>
    </location>
</feature>
<dbReference type="Gene3D" id="3.60.10.10">
    <property type="entry name" value="Endonuclease/exonuclease/phosphatase"/>
    <property type="match status" value="1"/>
</dbReference>
<evidence type="ECO:0000313" key="5">
    <source>
        <dbReference type="Proteomes" id="UP001162480"/>
    </source>
</evidence>
<name>A0AA36AFU6_OCTVU</name>
<evidence type="ECO:0000256" key="1">
    <source>
        <dbReference type="PROSITE-ProRule" id="PRU00723"/>
    </source>
</evidence>
<feature type="region of interest" description="Disordered" evidence="2">
    <location>
        <begin position="188"/>
        <end position="212"/>
    </location>
</feature>
<dbReference type="GO" id="GO:0031012">
    <property type="term" value="C:extracellular matrix"/>
    <property type="evidence" value="ECO:0007669"/>
    <property type="project" value="TreeGrafter"/>
</dbReference>
<gene>
    <name evidence="4" type="ORF">OCTVUL_1B023494</name>
</gene>
<dbReference type="InterPro" id="IPR000571">
    <property type="entry name" value="Znf_CCCH"/>
</dbReference>
<keyword evidence="1" id="KW-0862">Zinc</keyword>
<keyword evidence="1" id="KW-0479">Metal-binding</keyword>
<dbReference type="InterPro" id="IPR036691">
    <property type="entry name" value="Endo/exonu/phosph_ase_sf"/>
</dbReference>
<keyword evidence="5" id="KW-1185">Reference proteome</keyword>
<sequence>MANKSCHTQAIQVPLVNDKNEDNDMQTPTKQETGDPAEKDQTSHEKKQIQSKHSNEERPVCIHYRRNKCKHGLSGTGCTYSHPKPCKPYINFGTDRKKGCQNGRECELLHPKMCRNSLRKKECFGENCKFMHRKGTIRIKTTEPTPPGPSSAGHNLPTTTTAVLHTDDSAKPGNIDTKADTWTYRAHTTNTDSPADRISSQHSPSNYNSLANNRADVSGTTSIITANIQGLYPKTKQCKIPFLEELATENNSKIIGITESHLNENIRNSEITINKFNIFRCDRQGRSHGGVIMYIHDTYACIELVNESNAYCNLLCIKIIQLNTVVTIMYRPPNSPTLSFTEPLTKLQQILGNMASPMPDIGDFNFPNIIWPHGHILKLGTKAEQIQAAKLLEVTEKLYLKQMMTEATRNNNMIDLIFTNNEDTLFDLHSTPAILSDHNIIEMHLHIGNEPNATTLKQKDMPKLCRYDYHQANWETINNQLQIIDWDLYLTGPDKHKKFLNKIEEICAKNIPLKKTKSTKKPVPRERKILMRKRSRLRNKTSKLTSKHELQKVLDQIYRLEDNLKQHYDEERNNAEKRAIENIKKNPKCFYSFAKKYSNTKSTIGPLQRQNGDIVNNPIEMAEMLGQQYESVFSEPSKTMKIHDPGKFFKDIDHTKPTLSDIDFNPEDIERAIDKLSMHSAVGPDGFNAMILKNCKNVSQVPCLGVSSPEICRGTGCYFHRDHLEQRMSLTDAFVHIFDRAMQQTCPCG</sequence>
<dbReference type="GO" id="GO:0061343">
    <property type="term" value="P:cell adhesion involved in heart morphogenesis"/>
    <property type="evidence" value="ECO:0007669"/>
    <property type="project" value="TreeGrafter"/>
</dbReference>
<keyword evidence="4" id="KW-0548">Nucleotidyltransferase</keyword>
<keyword evidence="4" id="KW-0695">RNA-directed DNA polymerase</keyword>
<dbReference type="PROSITE" id="PS50103">
    <property type="entry name" value="ZF_C3H1"/>
    <property type="match status" value="1"/>
</dbReference>
<feature type="compositionally biased region" description="Polar residues" evidence="2">
    <location>
        <begin position="1"/>
        <end position="11"/>
    </location>
</feature>
<protein>
    <submittedName>
        <fullName evidence="4">RNA-directed DNA polymerase from transposon X-element</fullName>
    </submittedName>
</protein>
<proteinExistence type="predicted"/>
<dbReference type="AlphaFoldDB" id="A0AA36AFU6"/>
<evidence type="ECO:0000313" key="4">
    <source>
        <dbReference type="EMBL" id="CAI9714779.1"/>
    </source>
</evidence>
<feature type="domain" description="C3H1-type" evidence="3">
    <location>
        <begin position="55"/>
        <end position="85"/>
    </location>
</feature>
<dbReference type="EMBL" id="OX597814">
    <property type="protein sequence ID" value="CAI9714779.1"/>
    <property type="molecule type" value="Genomic_DNA"/>
</dbReference>
<dbReference type="InterPro" id="IPR005135">
    <property type="entry name" value="Endo/exonuclease/phosphatase"/>
</dbReference>
<dbReference type="GO" id="GO:0003964">
    <property type="term" value="F:RNA-directed DNA polymerase activity"/>
    <property type="evidence" value="ECO:0007669"/>
    <property type="project" value="UniProtKB-KW"/>
</dbReference>
<keyword evidence="4" id="KW-0808">Transferase</keyword>
<feature type="zinc finger region" description="C3H1-type" evidence="1">
    <location>
        <begin position="55"/>
        <end position="85"/>
    </location>
</feature>
<dbReference type="SUPFAM" id="SSF56219">
    <property type="entry name" value="DNase I-like"/>
    <property type="match status" value="1"/>
</dbReference>
<evidence type="ECO:0000256" key="2">
    <source>
        <dbReference type="SAM" id="MobiDB-lite"/>
    </source>
</evidence>
<accession>A0AA36AFU6</accession>
<evidence type="ECO:0000259" key="3">
    <source>
        <dbReference type="PROSITE" id="PS50103"/>
    </source>
</evidence>
<dbReference type="PANTHER" id="PTHR33395">
    <property type="entry name" value="TRANSCRIPTASE, PUTATIVE-RELATED-RELATED"/>
    <property type="match status" value="1"/>
</dbReference>
<feature type="compositionally biased region" description="Basic and acidic residues" evidence="2">
    <location>
        <begin position="32"/>
        <end position="57"/>
    </location>
</feature>